<dbReference type="CDD" id="cd02042">
    <property type="entry name" value="ParAB_family"/>
    <property type="match status" value="1"/>
</dbReference>
<evidence type="ECO:0000259" key="1">
    <source>
        <dbReference type="Pfam" id="PF13614"/>
    </source>
</evidence>
<dbReference type="RefSeq" id="WP_120555000.1">
    <property type="nucleotide sequence ID" value="NZ_RAWK01000043.1"/>
</dbReference>
<comment type="caution">
    <text evidence="2">The sequence shown here is derived from an EMBL/GenBank/DDBJ whole genome shotgun (WGS) entry which is preliminary data.</text>
</comment>
<name>A0A3A8QPH0_9BACT</name>
<evidence type="ECO:0000313" key="2">
    <source>
        <dbReference type="EMBL" id="RKH70427.1"/>
    </source>
</evidence>
<dbReference type="SUPFAM" id="SSF52540">
    <property type="entry name" value="P-loop containing nucleoside triphosphate hydrolases"/>
    <property type="match status" value="1"/>
</dbReference>
<accession>A0A3A8QPH0</accession>
<dbReference type="PANTHER" id="PTHR13696:SF99">
    <property type="entry name" value="COBYRINIC ACID AC-DIAMIDE SYNTHASE"/>
    <property type="match status" value="1"/>
</dbReference>
<dbReference type="InterPro" id="IPR050678">
    <property type="entry name" value="DNA_Partitioning_ATPase"/>
</dbReference>
<protein>
    <recommendedName>
        <fullName evidence="1">AAA domain-containing protein</fullName>
    </recommendedName>
</protein>
<dbReference type="EMBL" id="RAWK01000043">
    <property type="protein sequence ID" value="RKH70427.1"/>
    <property type="molecule type" value="Genomic_DNA"/>
</dbReference>
<dbReference type="InterPro" id="IPR025669">
    <property type="entry name" value="AAA_dom"/>
</dbReference>
<gene>
    <name evidence="2" type="ORF">D7W81_09385</name>
</gene>
<dbReference type="AlphaFoldDB" id="A0A3A8QPH0"/>
<dbReference type="OrthoDB" id="9785810at2"/>
<dbReference type="PANTHER" id="PTHR13696">
    <property type="entry name" value="P-LOOP CONTAINING NUCLEOSIDE TRIPHOSPHATE HYDROLASE"/>
    <property type="match status" value="1"/>
</dbReference>
<dbReference type="Proteomes" id="UP000267003">
    <property type="component" value="Unassembled WGS sequence"/>
</dbReference>
<feature type="domain" description="AAA" evidence="1">
    <location>
        <begin position="14"/>
        <end position="205"/>
    </location>
</feature>
<reference evidence="3" key="1">
    <citation type="submission" date="2018-09" db="EMBL/GenBank/DDBJ databases">
        <authorList>
            <person name="Livingstone P.G."/>
            <person name="Whitworth D.E."/>
        </authorList>
    </citation>
    <scope>NUCLEOTIDE SEQUENCE [LARGE SCALE GENOMIC DNA]</scope>
    <source>
        <strain evidence="3">AB050A</strain>
    </source>
</reference>
<evidence type="ECO:0000313" key="3">
    <source>
        <dbReference type="Proteomes" id="UP000267003"/>
    </source>
</evidence>
<keyword evidence="3" id="KW-1185">Reference proteome</keyword>
<sequence>MTATTKTQEQTKAKRIAFFNHKGGVGKTTIALNVASALASQGYSTLLVDSDPQCNLTAHLLEAAVVDDLLDKSDSAEGRTVWSALRPISEATGDIVPIEPFEIRDNLFLLPGDIRLAEFELDLVEFWNDCFQRKLKGYRGVSALSRTVDLSASMCNADFILYDSGPNIGALNRIILLDCDYFAVPAACDLFSLRAIKTLGHTLANWITDWQTVSDLAPDSAILLPGMPKLAGYVPQRFRVYGGHPTTEFAAFIPQLERALLSDVVNVLRKIDASLVSPVSKGLKLGEVKDFGSLVSASQTQGVPLSSVSTTNTLQVESAKTSFADIAKRLAERIGK</sequence>
<dbReference type="InterPro" id="IPR027417">
    <property type="entry name" value="P-loop_NTPase"/>
</dbReference>
<dbReference type="Gene3D" id="3.40.50.300">
    <property type="entry name" value="P-loop containing nucleotide triphosphate hydrolases"/>
    <property type="match status" value="1"/>
</dbReference>
<organism evidence="2 3">
    <name type="scientific">Corallococcus aberystwythensis</name>
    <dbReference type="NCBI Taxonomy" id="2316722"/>
    <lineage>
        <taxon>Bacteria</taxon>
        <taxon>Pseudomonadati</taxon>
        <taxon>Myxococcota</taxon>
        <taxon>Myxococcia</taxon>
        <taxon>Myxococcales</taxon>
        <taxon>Cystobacterineae</taxon>
        <taxon>Myxococcaceae</taxon>
        <taxon>Corallococcus</taxon>
    </lineage>
</organism>
<proteinExistence type="predicted"/>
<dbReference type="Pfam" id="PF13614">
    <property type="entry name" value="AAA_31"/>
    <property type="match status" value="1"/>
</dbReference>